<proteinExistence type="predicted"/>
<dbReference type="Proteomes" id="UP000789366">
    <property type="component" value="Unassembled WGS sequence"/>
</dbReference>
<keyword evidence="2" id="KW-1185">Reference proteome</keyword>
<dbReference type="EMBL" id="CAJVPW010010899">
    <property type="protein sequence ID" value="CAG8620378.1"/>
    <property type="molecule type" value="Genomic_DNA"/>
</dbReference>
<name>A0ACA9N1J2_9GLOM</name>
<organism evidence="1 2">
    <name type="scientific">Cetraspora pellucida</name>
    <dbReference type="NCBI Taxonomy" id="1433469"/>
    <lineage>
        <taxon>Eukaryota</taxon>
        <taxon>Fungi</taxon>
        <taxon>Fungi incertae sedis</taxon>
        <taxon>Mucoromycota</taxon>
        <taxon>Glomeromycotina</taxon>
        <taxon>Glomeromycetes</taxon>
        <taxon>Diversisporales</taxon>
        <taxon>Gigasporaceae</taxon>
        <taxon>Cetraspora</taxon>
    </lineage>
</organism>
<feature type="non-terminal residue" evidence="1">
    <location>
        <position position="462"/>
    </location>
</feature>
<comment type="caution">
    <text evidence="1">The sequence shown here is derived from an EMBL/GenBank/DDBJ whole genome shotgun (WGS) entry which is preliminary data.</text>
</comment>
<gene>
    <name evidence="1" type="ORF">SPELUC_LOCUS7846</name>
</gene>
<protein>
    <submittedName>
        <fullName evidence="1">12959_t:CDS:1</fullName>
    </submittedName>
</protein>
<evidence type="ECO:0000313" key="2">
    <source>
        <dbReference type="Proteomes" id="UP000789366"/>
    </source>
</evidence>
<accession>A0ACA9N1J2</accession>
<sequence length="462" mass="52352">MPDSAISINSDTDSEISSKKYNFFKDDTLTISTTESTIESTLCDDDDGFEDLDRLITERHIKVTNCEAHCEDSEPDQSKLGTLFSLLKNLIGVKDIVSLRISLPSQLLEPIGNLEYWNYNDRPDFLTCIGDSDDPLERMLAAIRWWYSKDLKYVTGKLVKPYNSILGEQFICHWNVPAPKFDNNGHYINNDKTNTSKNTKNYIVTGLNEQISHHPPVSAFHYHCEETGVSAYGIDHISAKFTGTSVKIGPGDQNKGIYINLAKRDNEEYLLTHPVASVQGWLKASLYIIVGESCIVTCPKTKLKAILEYKEERWIGKPKFAIEGKIFRYDPNNDDIKKLKNVDDKDVVAEITGSWRGKVHATILDTKKTILIVDLSEIAPIPKIVKPIAKQGPLESRKVWQSVSAALFQRDYSKATKEKIAIEDRQRRLAAEAKARKEEFDPVYFKLPVSDGRPELKDKAYQ</sequence>
<evidence type="ECO:0000313" key="1">
    <source>
        <dbReference type="EMBL" id="CAG8620378.1"/>
    </source>
</evidence>
<reference evidence="1" key="1">
    <citation type="submission" date="2021-06" db="EMBL/GenBank/DDBJ databases">
        <authorList>
            <person name="Kallberg Y."/>
            <person name="Tangrot J."/>
            <person name="Rosling A."/>
        </authorList>
    </citation>
    <scope>NUCLEOTIDE SEQUENCE</scope>
    <source>
        <strain evidence="1">28 12/20/2015</strain>
    </source>
</reference>